<dbReference type="EnsemblMetazoa" id="GMOY006495-RA">
    <property type="protein sequence ID" value="GMOY006495-PA"/>
    <property type="gene ID" value="GMOY006495"/>
</dbReference>
<accession>A0A1B0FRB6</accession>
<feature type="compositionally biased region" description="Low complexity" evidence="1">
    <location>
        <begin position="30"/>
        <end position="78"/>
    </location>
</feature>
<organism evidence="2 3">
    <name type="scientific">Glossina morsitans morsitans</name>
    <name type="common">Savannah tsetse fly</name>
    <dbReference type="NCBI Taxonomy" id="37546"/>
    <lineage>
        <taxon>Eukaryota</taxon>
        <taxon>Metazoa</taxon>
        <taxon>Ecdysozoa</taxon>
        <taxon>Arthropoda</taxon>
        <taxon>Hexapoda</taxon>
        <taxon>Insecta</taxon>
        <taxon>Pterygota</taxon>
        <taxon>Neoptera</taxon>
        <taxon>Endopterygota</taxon>
        <taxon>Diptera</taxon>
        <taxon>Brachycera</taxon>
        <taxon>Muscomorpha</taxon>
        <taxon>Hippoboscoidea</taxon>
        <taxon>Glossinidae</taxon>
        <taxon>Glossina</taxon>
    </lineage>
</organism>
<keyword evidence="3" id="KW-1185">Reference proteome</keyword>
<feature type="region of interest" description="Disordered" evidence="1">
    <location>
        <begin position="1"/>
        <end position="145"/>
    </location>
</feature>
<evidence type="ECO:0000256" key="1">
    <source>
        <dbReference type="SAM" id="MobiDB-lite"/>
    </source>
</evidence>
<reference evidence="2" key="1">
    <citation type="submission" date="2020-05" db="UniProtKB">
        <authorList>
            <consortium name="EnsemblMetazoa"/>
        </authorList>
    </citation>
    <scope>IDENTIFICATION</scope>
    <source>
        <strain evidence="2">Yale</strain>
    </source>
</reference>
<proteinExistence type="predicted"/>
<dbReference type="VEuPathDB" id="VectorBase:GMOY006495"/>
<dbReference type="AlphaFoldDB" id="A0A1B0FRB6"/>
<name>A0A1B0FRB6_GLOMM</name>
<protein>
    <submittedName>
        <fullName evidence="2">Uncharacterized protein</fullName>
    </submittedName>
</protein>
<evidence type="ECO:0000313" key="3">
    <source>
        <dbReference type="Proteomes" id="UP000092444"/>
    </source>
</evidence>
<dbReference type="Proteomes" id="UP000092444">
    <property type="component" value="Unassembled WGS sequence"/>
</dbReference>
<evidence type="ECO:0000313" key="2">
    <source>
        <dbReference type="EnsemblMetazoa" id="GMOY006495-PA"/>
    </source>
</evidence>
<feature type="compositionally biased region" description="Polar residues" evidence="1">
    <location>
        <begin position="122"/>
        <end position="134"/>
    </location>
</feature>
<dbReference type="STRING" id="37546.A0A1B0FRB6"/>
<dbReference type="EMBL" id="CCAG010014859">
    <property type="status" value="NOT_ANNOTATED_CDS"/>
    <property type="molecule type" value="Genomic_DNA"/>
</dbReference>
<sequence>MDPAGRSCAAAARKTKRPVKPAKTYPRTNATPSPQPATSSLSSLPAASLSSSSLTGASITSSSATTSTTTTNAAPSLAQQSISAEDDDLSGNVINNDSELPKPIESNGNAADMMVETKTDKPSSTLSSETNAASSAMIEEECDPDMIGFEIITG</sequence>